<evidence type="ECO:0000313" key="2">
    <source>
        <dbReference type="Proteomes" id="UP000299102"/>
    </source>
</evidence>
<name>A0A4C1V913_EUMVA</name>
<comment type="caution">
    <text evidence="1">The sequence shown here is derived from an EMBL/GenBank/DDBJ whole genome shotgun (WGS) entry which is preliminary data.</text>
</comment>
<gene>
    <name evidence="1" type="ORF">EVAR_20751_1</name>
</gene>
<keyword evidence="2" id="KW-1185">Reference proteome</keyword>
<reference evidence="1 2" key="1">
    <citation type="journal article" date="2019" name="Commun. Biol.">
        <title>The bagworm genome reveals a unique fibroin gene that provides high tensile strength.</title>
        <authorList>
            <person name="Kono N."/>
            <person name="Nakamura H."/>
            <person name="Ohtoshi R."/>
            <person name="Tomita M."/>
            <person name="Numata K."/>
            <person name="Arakawa K."/>
        </authorList>
    </citation>
    <scope>NUCLEOTIDE SEQUENCE [LARGE SCALE GENOMIC DNA]</scope>
</reference>
<protein>
    <submittedName>
        <fullName evidence="1">Uncharacterized protein</fullName>
    </submittedName>
</protein>
<accession>A0A4C1V913</accession>
<dbReference type="Proteomes" id="UP000299102">
    <property type="component" value="Unassembled WGS sequence"/>
</dbReference>
<dbReference type="EMBL" id="BGZK01000302">
    <property type="protein sequence ID" value="GBP35378.1"/>
    <property type="molecule type" value="Genomic_DNA"/>
</dbReference>
<dbReference type="AlphaFoldDB" id="A0A4C1V913"/>
<sequence>MRVMERSVRITLENSMRHGWRRASTKCVGATKRRAETHLRLSTRVGRTSRSVQSTALARPHTIDLVAGLAVDHLACDPRHPDKSRYVRMLFVVD</sequence>
<evidence type="ECO:0000313" key="1">
    <source>
        <dbReference type="EMBL" id="GBP35378.1"/>
    </source>
</evidence>
<proteinExistence type="predicted"/>
<organism evidence="1 2">
    <name type="scientific">Eumeta variegata</name>
    <name type="common">Bagworm moth</name>
    <name type="synonym">Eumeta japonica</name>
    <dbReference type="NCBI Taxonomy" id="151549"/>
    <lineage>
        <taxon>Eukaryota</taxon>
        <taxon>Metazoa</taxon>
        <taxon>Ecdysozoa</taxon>
        <taxon>Arthropoda</taxon>
        <taxon>Hexapoda</taxon>
        <taxon>Insecta</taxon>
        <taxon>Pterygota</taxon>
        <taxon>Neoptera</taxon>
        <taxon>Endopterygota</taxon>
        <taxon>Lepidoptera</taxon>
        <taxon>Glossata</taxon>
        <taxon>Ditrysia</taxon>
        <taxon>Tineoidea</taxon>
        <taxon>Psychidae</taxon>
        <taxon>Oiketicinae</taxon>
        <taxon>Eumeta</taxon>
    </lineage>
</organism>